<gene>
    <name evidence="8" type="ORF">EK21DRAFT_98800</name>
</gene>
<dbReference type="CDD" id="cd16926">
    <property type="entry name" value="HATPase_MutL-MLH-PMS-like"/>
    <property type="match status" value="1"/>
</dbReference>
<dbReference type="InterPro" id="IPR014721">
    <property type="entry name" value="Ribsml_uS5_D2-typ_fold_subgr"/>
</dbReference>
<evidence type="ECO:0000313" key="9">
    <source>
        <dbReference type="Proteomes" id="UP000799777"/>
    </source>
</evidence>
<dbReference type="NCBIfam" id="TIGR00585">
    <property type="entry name" value="mutl"/>
    <property type="match status" value="1"/>
</dbReference>
<dbReference type="GO" id="GO:0030983">
    <property type="term" value="F:mismatched DNA binding"/>
    <property type="evidence" value="ECO:0007669"/>
    <property type="project" value="InterPro"/>
</dbReference>
<evidence type="ECO:0000259" key="7">
    <source>
        <dbReference type="SMART" id="SM01340"/>
    </source>
</evidence>
<dbReference type="InterPro" id="IPR020568">
    <property type="entry name" value="Ribosomal_Su5_D2-typ_SF"/>
</dbReference>
<dbReference type="FunFam" id="3.30.230.10:FF:000014">
    <property type="entry name" value="DNA mismatch repair protein Mlh1"/>
    <property type="match status" value="1"/>
</dbReference>
<dbReference type="OrthoDB" id="10263226at2759"/>
<evidence type="ECO:0000256" key="3">
    <source>
        <dbReference type="ARBA" id="ARBA00022763"/>
    </source>
</evidence>
<dbReference type="Gene3D" id="3.30.565.10">
    <property type="entry name" value="Histidine kinase-like ATPase, C-terminal domain"/>
    <property type="match status" value="1"/>
</dbReference>
<keyword evidence="5" id="KW-0539">Nucleus</keyword>
<feature type="region of interest" description="Disordered" evidence="6">
    <location>
        <begin position="390"/>
        <end position="426"/>
    </location>
</feature>
<dbReference type="FunFam" id="3.30.565.10:FF:000033">
    <property type="entry name" value="DNA mismatch repair protein Mlh1"/>
    <property type="match status" value="1"/>
</dbReference>
<reference evidence="8" key="1">
    <citation type="journal article" date="2020" name="Stud. Mycol.">
        <title>101 Dothideomycetes genomes: a test case for predicting lifestyles and emergence of pathogens.</title>
        <authorList>
            <person name="Haridas S."/>
            <person name="Albert R."/>
            <person name="Binder M."/>
            <person name="Bloem J."/>
            <person name="Labutti K."/>
            <person name="Salamov A."/>
            <person name="Andreopoulos B."/>
            <person name="Baker S."/>
            <person name="Barry K."/>
            <person name="Bills G."/>
            <person name="Bluhm B."/>
            <person name="Cannon C."/>
            <person name="Castanera R."/>
            <person name="Culley D."/>
            <person name="Daum C."/>
            <person name="Ezra D."/>
            <person name="Gonzalez J."/>
            <person name="Henrissat B."/>
            <person name="Kuo A."/>
            <person name="Liang C."/>
            <person name="Lipzen A."/>
            <person name="Lutzoni F."/>
            <person name="Magnuson J."/>
            <person name="Mondo S."/>
            <person name="Nolan M."/>
            <person name="Ohm R."/>
            <person name="Pangilinan J."/>
            <person name="Park H.-J."/>
            <person name="Ramirez L."/>
            <person name="Alfaro M."/>
            <person name="Sun H."/>
            <person name="Tritt A."/>
            <person name="Yoshinaga Y."/>
            <person name="Zwiers L.-H."/>
            <person name="Turgeon B."/>
            <person name="Goodwin S."/>
            <person name="Spatafora J."/>
            <person name="Crous P."/>
            <person name="Grigoriev I."/>
        </authorList>
    </citation>
    <scope>NUCLEOTIDE SEQUENCE</scope>
    <source>
        <strain evidence="8">CBS 110217</strain>
    </source>
</reference>
<dbReference type="SUPFAM" id="SSF54211">
    <property type="entry name" value="Ribosomal protein S5 domain 2-like"/>
    <property type="match status" value="1"/>
</dbReference>
<dbReference type="InterPro" id="IPR002099">
    <property type="entry name" value="MutL/Mlh/PMS"/>
</dbReference>
<dbReference type="SMART" id="SM01340">
    <property type="entry name" value="DNA_mis_repair"/>
    <property type="match status" value="1"/>
</dbReference>
<dbReference type="GO" id="GO:0061982">
    <property type="term" value="P:meiosis I cell cycle process"/>
    <property type="evidence" value="ECO:0007669"/>
    <property type="project" value="UniProtKB-ARBA"/>
</dbReference>
<dbReference type="Proteomes" id="UP000799777">
    <property type="component" value="Unassembled WGS sequence"/>
</dbReference>
<name>A0A9P4LP33_9PLEO</name>
<dbReference type="Pfam" id="PF16413">
    <property type="entry name" value="Mlh1_C"/>
    <property type="match status" value="1"/>
</dbReference>
<dbReference type="GO" id="GO:0006298">
    <property type="term" value="P:mismatch repair"/>
    <property type="evidence" value="ECO:0007669"/>
    <property type="project" value="InterPro"/>
</dbReference>
<protein>
    <submittedName>
        <fullName evidence="8">DNA mismatch repair protein MutL</fullName>
    </submittedName>
</protein>
<dbReference type="Pfam" id="PF01119">
    <property type="entry name" value="DNA_mis_repair"/>
    <property type="match status" value="1"/>
</dbReference>
<comment type="subcellular location">
    <subcellularLocation>
        <location evidence="1">Nucleus</location>
    </subcellularLocation>
</comment>
<sequence>MTDDMEISTSPPRGTKRKGDDSLPLPAPRRIKALAQDVVNKIAAGEIIVAPVHALKELIENAVDAGSTALEVVVKDGGLKLLQITDNGHGIDKEDLPILCERFTTSKLKAFEDLTSIGTYGFRGEALASISHIAHLKVTTRTKESSCAWEAHYADGKLASPKPGQSAEPKPKAGRQGTQITVEDLFYNVPSRRRAFRSSSEEYAKILELVGKYAVHCLGVSFSCKKAGDNSGTSVSVPAAATIKDRIRQLHGSAVANELVSFKAEDDRWGFKCDGWVSSVNYSAKRTVMLLFINHRSVDSAIIKKAVEQTYATFLPKGGHPLFYLSLEIEPARVDVNVHPTKREVHFLNEDEIVAMICEEISSSLSKVDTSRSFMTQSLLSNPKVPFATPMKPVATAPDTPNTGDVSDRSESRAPRTVPRKPNENNLVRTDASARKITSMLQQQRSVDEPAGEDDEMEYEVTEKEPMACRLTSVKELRSEARDAMHNELTDIISTHTFVGIIDEQKRIAAIQGGVKLFLVDYGMLCNEYFYQVGLTDFANYGAIRLNPPLPLEDLLRVAAEQERKNAPENADGLDWDEVVDTVKDLLIGKAALLQEYFSMEITEEGELCSIPLLMKGYMPSMAKLPQFLLRLGPHVNWNEEKGCFQTLLRELASFYVPERLPIPPSATSDASSKGKQKLGEEDSEIAIRRAKVRKAIEHVIFPACKARLVATKGLLKGVMEVANLKGLYRVFERC</sequence>
<dbReference type="SUPFAM" id="SSF55874">
    <property type="entry name" value="ATPase domain of HSP90 chaperone/DNA topoisomerase II/histidine kinase"/>
    <property type="match status" value="1"/>
</dbReference>
<comment type="similarity">
    <text evidence="2">Belongs to the DNA mismatch repair MutL/HexB family.</text>
</comment>
<proteinExistence type="inferred from homology"/>
<organism evidence="8 9">
    <name type="scientific">Setomelanomma holmii</name>
    <dbReference type="NCBI Taxonomy" id="210430"/>
    <lineage>
        <taxon>Eukaryota</taxon>
        <taxon>Fungi</taxon>
        <taxon>Dikarya</taxon>
        <taxon>Ascomycota</taxon>
        <taxon>Pezizomycotina</taxon>
        <taxon>Dothideomycetes</taxon>
        <taxon>Pleosporomycetidae</taxon>
        <taxon>Pleosporales</taxon>
        <taxon>Pleosporineae</taxon>
        <taxon>Phaeosphaeriaceae</taxon>
        <taxon>Setomelanomma</taxon>
    </lineage>
</organism>
<dbReference type="Gene3D" id="3.30.230.10">
    <property type="match status" value="1"/>
</dbReference>
<dbReference type="CDD" id="cd03483">
    <property type="entry name" value="MutL_Trans_MLH1"/>
    <property type="match status" value="1"/>
</dbReference>
<accession>A0A9P4LP33</accession>
<dbReference type="PANTHER" id="PTHR10073">
    <property type="entry name" value="DNA MISMATCH REPAIR PROTEIN MLH, PMS, MUTL"/>
    <property type="match status" value="1"/>
</dbReference>
<dbReference type="InterPro" id="IPR036890">
    <property type="entry name" value="HATPase_C_sf"/>
</dbReference>
<dbReference type="AlphaFoldDB" id="A0A9P4LP33"/>
<dbReference type="InterPro" id="IPR013507">
    <property type="entry name" value="DNA_mismatch_S5_2-like"/>
</dbReference>
<evidence type="ECO:0000256" key="6">
    <source>
        <dbReference type="SAM" id="MobiDB-lite"/>
    </source>
</evidence>
<dbReference type="InterPro" id="IPR014762">
    <property type="entry name" value="DNA_mismatch_repair_CS"/>
</dbReference>
<dbReference type="EMBL" id="ML978171">
    <property type="protein sequence ID" value="KAF2032688.1"/>
    <property type="molecule type" value="Genomic_DNA"/>
</dbReference>
<dbReference type="PANTHER" id="PTHR10073:SF12">
    <property type="entry name" value="DNA MISMATCH REPAIR PROTEIN MLH1"/>
    <property type="match status" value="1"/>
</dbReference>
<comment type="caution">
    <text evidence="8">The sequence shown here is derived from an EMBL/GenBank/DDBJ whole genome shotgun (WGS) entry which is preliminary data.</text>
</comment>
<feature type="region of interest" description="Disordered" evidence="6">
    <location>
        <begin position="1"/>
        <end position="26"/>
    </location>
</feature>
<feature type="domain" description="DNA mismatch repair protein S5" evidence="7">
    <location>
        <begin position="247"/>
        <end position="366"/>
    </location>
</feature>
<dbReference type="Pfam" id="PF13589">
    <property type="entry name" value="HATPase_c_3"/>
    <property type="match status" value="1"/>
</dbReference>
<evidence type="ECO:0000256" key="5">
    <source>
        <dbReference type="ARBA" id="ARBA00023242"/>
    </source>
</evidence>
<keyword evidence="3" id="KW-0227">DNA damage</keyword>
<dbReference type="InterPro" id="IPR032189">
    <property type="entry name" value="Mlh1_C"/>
</dbReference>
<keyword evidence="9" id="KW-1185">Reference proteome</keyword>
<dbReference type="GO" id="GO:0005524">
    <property type="term" value="F:ATP binding"/>
    <property type="evidence" value="ECO:0007669"/>
    <property type="project" value="InterPro"/>
</dbReference>
<evidence type="ECO:0000256" key="1">
    <source>
        <dbReference type="ARBA" id="ARBA00004123"/>
    </source>
</evidence>
<keyword evidence="4" id="KW-0234">DNA repair</keyword>
<evidence type="ECO:0000313" key="8">
    <source>
        <dbReference type="EMBL" id="KAF2032688.1"/>
    </source>
</evidence>
<dbReference type="GO" id="GO:0140664">
    <property type="term" value="F:ATP-dependent DNA damage sensor activity"/>
    <property type="evidence" value="ECO:0007669"/>
    <property type="project" value="InterPro"/>
</dbReference>
<dbReference type="GO" id="GO:0016887">
    <property type="term" value="F:ATP hydrolysis activity"/>
    <property type="evidence" value="ECO:0007669"/>
    <property type="project" value="InterPro"/>
</dbReference>
<dbReference type="PROSITE" id="PS00058">
    <property type="entry name" value="DNA_MISMATCH_REPAIR_1"/>
    <property type="match status" value="1"/>
</dbReference>
<dbReference type="InterPro" id="IPR038973">
    <property type="entry name" value="MutL/Mlh/Pms-like"/>
</dbReference>
<evidence type="ECO:0000256" key="4">
    <source>
        <dbReference type="ARBA" id="ARBA00023204"/>
    </source>
</evidence>
<dbReference type="GO" id="GO:0032389">
    <property type="term" value="C:MutLalpha complex"/>
    <property type="evidence" value="ECO:0007669"/>
    <property type="project" value="TreeGrafter"/>
</dbReference>
<evidence type="ECO:0000256" key="2">
    <source>
        <dbReference type="ARBA" id="ARBA00006082"/>
    </source>
</evidence>